<accession>A0AAV9Q6Q9</accession>
<evidence type="ECO:0000313" key="1">
    <source>
        <dbReference type="EMBL" id="KAK5536066.1"/>
    </source>
</evidence>
<evidence type="ECO:0000313" key="2">
    <source>
        <dbReference type="Proteomes" id="UP001345827"/>
    </source>
</evidence>
<gene>
    <name evidence="1" type="ORF">LTR25_005968</name>
</gene>
<dbReference type="AlphaFoldDB" id="A0AAV9Q6Q9"/>
<keyword evidence="2" id="KW-1185">Reference proteome</keyword>
<dbReference type="Proteomes" id="UP001345827">
    <property type="component" value="Unassembled WGS sequence"/>
</dbReference>
<comment type="caution">
    <text evidence="1">The sequence shown here is derived from an EMBL/GenBank/DDBJ whole genome shotgun (WGS) entry which is preliminary data.</text>
</comment>
<organism evidence="1 2">
    <name type="scientific">Vermiconidia calcicola</name>
    <dbReference type="NCBI Taxonomy" id="1690605"/>
    <lineage>
        <taxon>Eukaryota</taxon>
        <taxon>Fungi</taxon>
        <taxon>Dikarya</taxon>
        <taxon>Ascomycota</taxon>
        <taxon>Pezizomycotina</taxon>
        <taxon>Dothideomycetes</taxon>
        <taxon>Dothideomycetidae</taxon>
        <taxon>Mycosphaerellales</taxon>
        <taxon>Extremaceae</taxon>
        <taxon>Vermiconidia</taxon>
    </lineage>
</organism>
<sequence>MSSASGASKPMNWKLAPTGMHYCNEKKSFDRITMYPANTHPENKGWGSITLPIQAKGSNNRTVFTYFRLTAVTYRPGGGNIISFILLQNTHPGLELQEMGGGKVGLKLSQFGREPFLICERL</sequence>
<protein>
    <submittedName>
        <fullName evidence="1">Uncharacterized protein</fullName>
    </submittedName>
</protein>
<dbReference type="EMBL" id="JAXLQG010000009">
    <property type="protein sequence ID" value="KAK5536066.1"/>
    <property type="molecule type" value="Genomic_DNA"/>
</dbReference>
<name>A0AAV9Q6Q9_9PEZI</name>
<reference evidence="1 2" key="1">
    <citation type="submission" date="2023-06" db="EMBL/GenBank/DDBJ databases">
        <title>Black Yeasts Isolated from many extreme environments.</title>
        <authorList>
            <person name="Coleine C."/>
            <person name="Stajich J.E."/>
            <person name="Selbmann L."/>
        </authorList>
    </citation>
    <scope>NUCLEOTIDE SEQUENCE [LARGE SCALE GENOMIC DNA]</scope>
    <source>
        <strain evidence="1 2">CCFEE 5887</strain>
    </source>
</reference>
<proteinExistence type="predicted"/>